<gene>
    <name evidence="2" type="ORF">RISW2_21790</name>
</gene>
<keyword evidence="1" id="KW-0732">Signal</keyword>
<keyword evidence="3" id="KW-1185">Reference proteome</keyword>
<comment type="caution">
    <text evidence="2">The sequence shown here is derived from an EMBL/GenBank/DDBJ whole genome shotgun (WGS) entry which is preliminary data.</text>
</comment>
<evidence type="ECO:0000313" key="2">
    <source>
        <dbReference type="EMBL" id="ETX26602.1"/>
    </source>
</evidence>
<feature type="chain" id="PRO_5004977830" evidence="1">
    <location>
        <begin position="28"/>
        <end position="102"/>
    </location>
</feature>
<dbReference type="AlphaFoldDB" id="X7F137"/>
<name>X7F137_9RHOB</name>
<accession>X7F137</accession>
<sequence>MIFIGVSMRFGVLAATVVGSLATAAQADRLGFEETNKVLASGTVISAAPVTAPPAPNPVLGAQPPEATRIHEVFLAFEGEVYFCYLHGGKSDGVQTYAECYD</sequence>
<dbReference type="STRING" id="1449351.RISW2_21790"/>
<organism evidence="2 3">
    <name type="scientific">Roseivivax isoporae LMG 25204</name>
    <dbReference type="NCBI Taxonomy" id="1449351"/>
    <lineage>
        <taxon>Bacteria</taxon>
        <taxon>Pseudomonadati</taxon>
        <taxon>Pseudomonadota</taxon>
        <taxon>Alphaproteobacteria</taxon>
        <taxon>Rhodobacterales</taxon>
        <taxon>Roseobacteraceae</taxon>
        <taxon>Roseivivax</taxon>
    </lineage>
</organism>
<dbReference type="Proteomes" id="UP000023430">
    <property type="component" value="Unassembled WGS sequence"/>
</dbReference>
<protein>
    <submittedName>
        <fullName evidence="2">Uncharacterized protein</fullName>
    </submittedName>
</protein>
<reference evidence="2 3" key="1">
    <citation type="submission" date="2014-01" db="EMBL/GenBank/DDBJ databases">
        <title>Roseivivax isoporae LMG 25204 Genome Sequencing.</title>
        <authorList>
            <person name="Lai Q."/>
            <person name="Li G."/>
            <person name="Shao Z."/>
        </authorList>
    </citation>
    <scope>NUCLEOTIDE SEQUENCE [LARGE SCALE GENOMIC DNA]</scope>
    <source>
        <strain evidence="2 3">LMG 25204</strain>
    </source>
</reference>
<feature type="signal peptide" evidence="1">
    <location>
        <begin position="1"/>
        <end position="27"/>
    </location>
</feature>
<evidence type="ECO:0000313" key="3">
    <source>
        <dbReference type="Proteomes" id="UP000023430"/>
    </source>
</evidence>
<dbReference type="EMBL" id="JAME01000074">
    <property type="protein sequence ID" value="ETX26602.1"/>
    <property type="molecule type" value="Genomic_DNA"/>
</dbReference>
<evidence type="ECO:0000256" key="1">
    <source>
        <dbReference type="SAM" id="SignalP"/>
    </source>
</evidence>
<proteinExistence type="predicted"/>